<accession>A0A4Y2PKB6</accession>
<organism evidence="3 4">
    <name type="scientific">Araneus ventricosus</name>
    <name type="common">Orbweaver spider</name>
    <name type="synonym">Epeira ventricosa</name>
    <dbReference type="NCBI Taxonomy" id="182803"/>
    <lineage>
        <taxon>Eukaryota</taxon>
        <taxon>Metazoa</taxon>
        <taxon>Ecdysozoa</taxon>
        <taxon>Arthropoda</taxon>
        <taxon>Chelicerata</taxon>
        <taxon>Arachnida</taxon>
        <taxon>Araneae</taxon>
        <taxon>Araneomorphae</taxon>
        <taxon>Entelegynae</taxon>
        <taxon>Araneoidea</taxon>
        <taxon>Araneidae</taxon>
        <taxon>Araneus</taxon>
    </lineage>
</organism>
<dbReference type="Proteomes" id="UP000499080">
    <property type="component" value="Unassembled WGS sequence"/>
</dbReference>
<dbReference type="PANTHER" id="PTHR10337:SF6">
    <property type="entry name" value="CENTROSOMAL PROTEIN OF 152 KDA"/>
    <property type="match status" value="1"/>
</dbReference>
<feature type="compositionally biased region" description="Acidic residues" evidence="2">
    <location>
        <begin position="51"/>
        <end position="71"/>
    </location>
</feature>
<feature type="region of interest" description="Disordered" evidence="2">
    <location>
        <begin position="44"/>
        <end position="79"/>
    </location>
</feature>
<keyword evidence="4" id="KW-1185">Reference proteome</keyword>
<comment type="caution">
    <text evidence="3">The sequence shown here is derived from an EMBL/GenBank/DDBJ whole genome shotgun (WGS) entry which is preliminary data.</text>
</comment>
<gene>
    <name evidence="3" type="ORF">AVEN_36594_1</name>
</gene>
<evidence type="ECO:0000256" key="2">
    <source>
        <dbReference type="SAM" id="MobiDB-lite"/>
    </source>
</evidence>
<dbReference type="OrthoDB" id="6427892at2759"/>
<dbReference type="PANTHER" id="PTHR10337">
    <property type="entry name" value="SHC TRANSFORMING PROTEIN"/>
    <property type="match status" value="1"/>
</dbReference>
<feature type="compositionally biased region" description="Low complexity" evidence="2">
    <location>
        <begin position="127"/>
        <end position="138"/>
    </location>
</feature>
<evidence type="ECO:0000313" key="3">
    <source>
        <dbReference type="EMBL" id="GBN52415.1"/>
    </source>
</evidence>
<dbReference type="EMBL" id="BGPR01011670">
    <property type="protein sequence ID" value="GBN52415.1"/>
    <property type="molecule type" value="Genomic_DNA"/>
</dbReference>
<feature type="coiled-coil region" evidence="1">
    <location>
        <begin position="195"/>
        <end position="229"/>
    </location>
</feature>
<reference evidence="3 4" key="1">
    <citation type="journal article" date="2019" name="Sci. Rep.">
        <title>Orb-weaving spider Araneus ventricosus genome elucidates the spidroin gene catalogue.</title>
        <authorList>
            <person name="Kono N."/>
            <person name="Nakamura H."/>
            <person name="Ohtoshi R."/>
            <person name="Moran D.A.P."/>
            <person name="Shinohara A."/>
            <person name="Yoshida Y."/>
            <person name="Fujiwara M."/>
            <person name="Mori M."/>
            <person name="Tomita M."/>
            <person name="Arakawa K."/>
        </authorList>
    </citation>
    <scope>NUCLEOTIDE SEQUENCE [LARGE SCALE GENOMIC DNA]</scope>
</reference>
<evidence type="ECO:0000256" key="1">
    <source>
        <dbReference type="SAM" id="Coils"/>
    </source>
</evidence>
<dbReference type="GO" id="GO:0007099">
    <property type="term" value="P:centriole replication"/>
    <property type="evidence" value="ECO:0007669"/>
    <property type="project" value="TreeGrafter"/>
</dbReference>
<dbReference type="AlphaFoldDB" id="A0A4Y2PKB6"/>
<evidence type="ECO:0000313" key="4">
    <source>
        <dbReference type="Proteomes" id="UP000499080"/>
    </source>
</evidence>
<protein>
    <submittedName>
        <fullName evidence="3">Uncharacterized protein</fullName>
    </submittedName>
</protein>
<feature type="region of interest" description="Disordered" evidence="2">
    <location>
        <begin position="127"/>
        <end position="162"/>
    </location>
</feature>
<feature type="coiled-coil region" evidence="1">
    <location>
        <begin position="264"/>
        <end position="407"/>
    </location>
</feature>
<name>A0A4Y2PKB6_ARAVE</name>
<dbReference type="GO" id="GO:0005813">
    <property type="term" value="C:centrosome"/>
    <property type="evidence" value="ECO:0007669"/>
    <property type="project" value="TreeGrafter"/>
</dbReference>
<feature type="compositionally biased region" description="Polar residues" evidence="2">
    <location>
        <begin position="146"/>
        <end position="158"/>
    </location>
</feature>
<sequence length="436" mass="50634">MDYGVSSIFRSSEDYIAEIEKAALADLDRFDKEADEELKGAFHKFAAENEHESEEETDSESEDETVSESGGEDDRERNLHTERSFVSEEDEYSAFFAANPILHRNNGDYENELEKGDSYNGIYDSSSLRHSHSVSNSHVSDEDDFSSTTGQRSQNSAKPNYPIGKLKEEYQKLYILYKATLQELTQLKAVEMNYKKEAHNTIKTMRLNLDLLENEKDKLGHNLQDSQNLISDYEHGKNKLGEVMALKSQLSSICKIKDEIQRTLESSKVTIYSLEKQLNKLNRADHLSQHCDHNNSILEEMKLHHEKDILSYKQNIDQLQSKLNSKMEEAEDLALKNSELQKKYQQLEIEKNEWVNKMSEVSVAQKNCQLLLESGTIEEINRLKLQVQHLEEEKSNIERENSLLKESFLQRWARSLLIWQLHGLRRVNDMIDLLFF</sequence>
<proteinExistence type="predicted"/>
<dbReference type="InterPro" id="IPR051235">
    <property type="entry name" value="CEP152/SHC-Transforming"/>
</dbReference>
<keyword evidence="1" id="KW-0175">Coiled coil</keyword>